<dbReference type="GO" id="GO:0005634">
    <property type="term" value="C:nucleus"/>
    <property type="evidence" value="ECO:0007669"/>
    <property type="project" value="UniProtKB-SubCell"/>
</dbReference>
<evidence type="ECO:0000256" key="6">
    <source>
        <dbReference type="ARBA" id="ARBA00023242"/>
    </source>
</evidence>
<organism evidence="9 10">
    <name type="scientific">Pseudopithomyces chartarum</name>
    <dbReference type="NCBI Taxonomy" id="1892770"/>
    <lineage>
        <taxon>Eukaryota</taxon>
        <taxon>Fungi</taxon>
        <taxon>Dikarya</taxon>
        <taxon>Ascomycota</taxon>
        <taxon>Pezizomycotina</taxon>
        <taxon>Dothideomycetes</taxon>
        <taxon>Pleosporomycetidae</taxon>
        <taxon>Pleosporales</taxon>
        <taxon>Massarineae</taxon>
        <taxon>Didymosphaeriaceae</taxon>
        <taxon>Pseudopithomyces</taxon>
    </lineage>
</organism>
<dbReference type="GO" id="GO:0000981">
    <property type="term" value="F:DNA-binding transcription factor activity, RNA polymerase II-specific"/>
    <property type="evidence" value="ECO:0007669"/>
    <property type="project" value="InterPro"/>
</dbReference>
<evidence type="ECO:0000256" key="3">
    <source>
        <dbReference type="ARBA" id="ARBA00023015"/>
    </source>
</evidence>
<accession>A0AAN6M396</accession>
<protein>
    <recommendedName>
        <fullName evidence="8">Zn(2)-C6 fungal-type domain-containing protein</fullName>
    </recommendedName>
</protein>
<evidence type="ECO:0000256" key="7">
    <source>
        <dbReference type="SAM" id="MobiDB-lite"/>
    </source>
</evidence>
<name>A0AAN6M396_9PLEO</name>
<reference evidence="9 10" key="1">
    <citation type="submission" date="2021-02" db="EMBL/GenBank/DDBJ databases">
        <title>Genome assembly of Pseudopithomyces chartarum.</title>
        <authorList>
            <person name="Jauregui R."/>
            <person name="Singh J."/>
            <person name="Voisey C."/>
        </authorList>
    </citation>
    <scope>NUCLEOTIDE SEQUENCE [LARGE SCALE GENOMIC DNA]</scope>
    <source>
        <strain evidence="9 10">AGR01</strain>
    </source>
</reference>
<dbReference type="PANTHER" id="PTHR31845">
    <property type="entry name" value="FINGER DOMAIN PROTEIN, PUTATIVE-RELATED"/>
    <property type="match status" value="1"/>
</dbReference>
<keyword evidence="2" id="KW-0479">Metal-binding</keyword>
<sequence length="530" mass="59779">MKKRSRACEECHRLKIKCDLSISPVGTACERCNRNSLECVPSAPRLQRDRITELEAQVQELKSALQDQSSSSSTTTPGRSPGSILEDYNQIILSFLDARFPLSKQQELLCIFTRGAGAVWPVIRLPAEVDHIRSKYPLLLLSVLAYTTTHLLQGTETEVHDEVVRETMHMLAEELMNRGQRSLELVQALLVTTFWNKSTRKGSQASCYQLVQLAADMAIDIGIAGFSLQPSPAAYFDQHEDPTSLEARRTWLACYVALSSASKGLRRPNVYPWNSHHQECLMHLESNGDLSDILLCQIVRIKQLIQKISNQLGIFQLDLFLDANNHDTITVMEALRDEVDIWASQIPPSLTGSEMLKVWYHVAMVHIYEVALHTPTNKSAFAAPFIPGRIPIKDFPKPTNIVSPLKRVLEALVYNCHGVIDTVTSMEPNVILDLPTFSFTPNILYSLFVLVITMVATTDPANTYGQCLPKDCFRIEECGQKLRNLATRIKVLDPTFSLWTTRLVDATSWLEAWYNDYTAILQRYELNLAN</sequence>
<evidence type="ECO:0000256" key="1">
    <source>
        <dbReference type="ARBA" id="ARBA00004123"/>
    </source>
</evidence>
<feature type="region of interest" description="Disordered" evidence="7">
    <location>
        <begin position="63"/>
        <end position="82"/>
    </location>
</feature>
<dbReference type="Pfam" id="PF04082">
    <property type="entry name" value="Fungal_trans"/>
    <property type="match status" value="1"/>
</dbReference>
<dbReference type="GO" id="GO:0008270">
    <property type="term" value="F:zinc ion binding"/>
    <property type="evidence" value="ECO:0007669"/>
    <property type="project" value="InterPro"/>
</dbReference>
<comment type="subcellular location">
    <subcellularLocation>
        <location evidence="1">Nucleus</location>
    </subcellularLocation>
</comment>
<dbReference type="AlphaFoldDB" id="A0AAN6M396"/>
<keyword evidence="4" id="KW-0238">DNA-binding</keyword>
<proteinExistence type="predicted"/>
<dbReference type="GO" id="GO:0000976">
    <property type="term" value="F:transcription cis-regulatory region binding"/>
    <property type="evidence" value="ECO:0007669"/>
    <property type="project" value="TreeGrafter"/>
</dbReference>
<dbReference type="Gene3D" id="4.10.240.10">
    <property type="entry name" value="Zn(2)-C6 fungal-type DNA-binding domain"/>
    <property type="match status" value="1"/>
</dbReference>
<dbReference type="InterPro" id="IPR051089">
    <property type="entry name" value="prtT"/>
</dbReference>
<dbReference type="InterPro" id="IPR001138">
    <property type="entry name" value="Zn2Cys6_DnaBD"/>
</dbReference>
<dbReference type="SUPFAM" id="SSF57701">
    <property type="entry name" value="Zn2/Cys6 DNA-binding domain"/>
    <property type="match status" value="1"/>
</dbReference>
<gene>
    <name evidence="9" type="ORF">GRF29_44g2117889</name>
</gene>
<dbReference type="InterPro" id="IPR007219">
    <property type="entry name" value="XnlR_reg_dom"/>
</dbReference>
<dbReference type="Proteomes" id="UP001280581">
    <property type="component" value="Unassembled WGS sequence"/>
</dbReference>
<comment type="caution">
    <text evidence="9">The sequence shown here is derived from an EMBL/GenBank/DDBJ whole genome shotgun (WGS) entry which is preliminary data.</text>
</comment>
<keyword evidence="3" id="KW-0805">Transcription regulation</keyword>
<evidence type="ECO:0000313" key="9">
    <source>
        <dbReference type="EMBL" id="KAK3210249.1"/>
    </source>
</evidence>
<keyword evidence="5" id="KW-0804">Transcription</keyword>
<keyword evidence="6" id="KW-0539">Nucleus</keyword>
<dbReference type="EMBL" id="WVTA01000005">
    <property type="protein sequence ID" value="KAK3210249.1"/>
    <property type="molecule type" value="Genomic_DNA"/>
</dbReference>
<keyword evidence="10" id="KW-1185">Reference proteome</keyword>
<dbReference type="CDD" id="cd12148">
    <property type="entry name" value="fungal_TF_MHR"/>
    <property type="match status" value="1"/>
</dbReference>
<evidence type="ECO:0000256" key="4">
    <source>
        <dbReference type="ARBA" id="ARBA00023125"/>
    </source>
</evidence>
<dbReference type="PROSITE" id="PS50048">
    <property type="entry name" value="ZN2_CY6_FUNGAL_2"/>
    <property type="match status" value="1"/>
</dbReference>
<evidence type="ECO:0000256" key="5">
    <source>
        <dbReference type="ARBA" id="ARBA00023163"/>
    </source>
</evidence>
<dbReference type="PROSITE" id="PS00463">
    <property type="entry name" value="ZN2_CY6_FUNGAL_1"/>
    <property type="match status" value="1"/>
</dbReference>
<evidence type="ECO:0000259" key="8">
    <source>
        <dbReference type="PROSITE" id="PS50048"/>
    </source>
</evidence>
<dbReference type="Pfam" id="PF00172">
    <property type="entry name" value="Zn_clus"/>
    <property type="match status" value="1"/>
</dbReference>
<dbReference type="InterPro" id="IPR036864">
    <property type="entry name" value="Zn2-C6_fun-type_DNA-bd_sf"/>
</dbReference>
<evidence type="ECO:0000256" key="2">
    <source>
        <dbReference type="ARBA" id="ARBA00022723"/>
    </source>
</evidence>
<feature type="domain" description="Zn(2)-C6 fungal-type" evidence="8">
    <location>
        <begin position="7"/>
        <end position="40"/>
    </location>
</feature>
<feature type="compositionally biased region" description="Low complexity" evidence="7">
    <location>
        <begin position="69"/>
        <end position="82"/>
    </location>
</feature>
<dbReference type="GO" id="GO:0006351">
    <property type="term" value="P:DNA-templated transcription"/>
    <property type="evidence" value="ECO:0007669"/>
    <property type="project" value="InterPro"/>
</dbReference>
<dbReference type="SMART" id="SM00066">
    <property type="entry name" value="GAL4"/>
    <property type="match status" value="1"/>
</dbReference>
<dbReference type="CDD" id="cd00067">
    <property type="entry name" value="GAL4"/>
    <property type="match status" value="1"/>
</dbReference>
<dbReference type="PANTHER" id="PTHR31845:SF39">
    <property type="entry name" value="TRANSCRIPTION FACTOR PBCR-RELATED"/>
    <property type="match status" value="1"/>
</dbReference>
<evidence type="ECO:0000313" key="10">
    <source>
        <dbReference type="Proteomes" id="UP001280581"/>
    </source>
</evidence>